<dbReference type="GO" id="GO:0071169">
    <property type="term" value="P:establishment of protein localization to chromatin"/>
    <property type="evidence" value="ECO:0007669"/>
    <property type="project" value="TreeGrafter"/>
</dbReference>
<dbReference type="GO" id="GO:0010468">
    <property type="term" value="P:regulation of gene expression"/>
    <property type="evidence" value="ECO:0007669"/>
    <property type="project" value="InterPro"/>
</dbReference>
<evidence type="ECO:0000313" key="2">
    <source>
        <dbReference type="EMBL" id="OBA28511.1"/>
    </source>
</evidence>
<dbReference type="GO" id="GO:0003682">
    <property type="term" value="F:chromatin binding"/>
    <property type="evidence" value="ECO:0007669"/>
    <property type="project" value="TreeGrafter"/>
</dbReference>
<dbReference type="InterPro" id="IPR033031">
    <property type="entry name" value="Scc2/Nipped-B"/>
</dbReference>
<reference evidence="3" key="1">
    <citation type="journal article" date="2016" name="Proc. Natl. Acad. Sci. U.S.A.">
        <title>Comparative genomics of biotechnologically important yeasts.</title>
        <authorList>
            <person name="Riley R."/>
            <person name="Haridas S."/>
            <person name="Wolfe K.H."/>
            <person name="Lopes M.R."/>
            <person name="Hittinger C.T."/>
            <person name="Goeker M."/>
            <person name="Salamov A.A."/>
            <person name="Wisecaver J.H."/>
            <person name="Long T.M."/>
            <person name="Calvey C.H."/>
            <person name="Aerts A.L."/>
            <person name="Barry K.W."/>
            <person name="Choi C."/>
            <person name="Clum A."/>
            <person name="Coughlan A.Y."/>
            <person name="Deshpande S."/>
            <person name="Douglass A.P."/>
            <person name="Hanson S.J."/>
            <person name="Klenk H.-P."/>
            <person name="LaButti K.M."/>
            <person name="Lapidus A."/>
            <person name="Lindquist E.A."/>
            <person name="Lipzen A.M."/>
            <person name="Meier-Kolthoff J.P."/>
            <person name="Ohm R.A."/>
            <person name="Otillar R.P."/>
            <person name="Pangilinan J.L."/>
            <person name="Peng Y."/>
            <person name="Rokas A."/>
            <person name="Rosa C.A."/>
            <person name="Scheuner C."/>
            <person name="Sibirny A.A."/>
            <person name="Slot J.C."/>
            <person name="Stielow J.B."/>
            <person name="Sun H."/>
            <person name="Kurtzman C.P."/>
            <person name="Blackwell M."/>
            <person name="Grigoriev I.V."/>
            <person name="Jeffries T.W."/>
        </authorList>
    </citation>
    <scope>NUCLEOTIDE SEQUENCE [LARGE SCALE GENOMIC DNA]</scope>
    <source>
        <strain evidence="3">NRRL Y-1626</strain>
    </source>
</reference>
<sequence length="1586" mass="184142">MTNENEQNDNLDLKDVLREKPPTYLIPKFNLLHLMSLPNKDLLELKPIFNNDIDLIDESETVNKECIQKNGTYDWKKLNSKLNISEEDQQELNILLDSIDYSKIKFQKFDSIQNILKQNDTEIHDYRHFKELSELAKKSLKHMVQEDSVQSSSFPSSNTESINNNKRKLPFSDHDLIPTKKIKIKLQNSNVLLSQLKFSTINFASFHEDSIENIERLIIEFGHFLTVLNMNDFENNEIWFKYIVSSDKNDTVDSEIGYGINPSFMKSIEFFVGTLYKFFQDGKYSYTLDMWTNFSQLLDYLSLNLLFDDESINNGRSVKLSTIKLIFEIYKFSLLKIEDTTLDKNNLNKVKPFKFDVMESCLSIISEYSQDIFEKETGNSFDDNVNTFFTFFTLSELNLFYDCLRQLDIFLQMKPVLDSWNVNKIALSIQHIIALGNNVNKYLLVNNNNSLLRTVNLIRRTATSIFKEIFQRYPVQRDLILDLVISSFDKIPNTKQDKKLIEIKSLTDTRQSLTSNLNLNSDLFNGNSSIEEDTCYISYFTYNLVILLQSLNINNEDDQNDTFTVLASVDSLQKEWLSWSVLVTDSIFERLVDSFNLCKNSLDMYYKDLIKLLKLPEWNMSDYLLSSLTNKMINVLSFDKKPQKNGNDQENGDEEKEEQSDTESKEDESGMLTNMSSNTEGMALQVLSATGSMMLDILSYSDIEDNNYSLKKLSEDCSCLNSLLVYLKTLRKLFAKRKRHDLSSYYKSKTICLLTDIKKNIELNNDNKDQLKLLKDIEEELTSLVTNQKEIDHKDSASLEVLNFQQFLQASTLMRFYEPYLQVILSVLGSKKAKLRTGALKNFSLLISKNKKVINLPFVKKTIISMLKDSSAMVKDSILSILEQSPELSSYMNHINLNFNDNSLNVRSHVLAINQKIFNESLDISIGSQSLHFIIRKLEDEDTKLEEEVAIYLYETLFVKLYLLQNDLSKQEVYCEKIVECLTDVVNSSERIYHIFQEFFNLTAIRQQSRYDKDKKNGKIDTPKLYFALNVITKKLIVKIVDSQQDEKYEAFSKYLTILGIIASCSSQNFINREDLIILYPFLNMNAETKNEKMVRVSILKIFNFCFKKERIGLRTKILGELELFLLTNLTKFSINEIDIVVSILCNIARNRKEFGNLALTCKSLLTTFQPYMNRLNTRDSNNNYFQLNGETKLLKLIALLTSFAVYSKTGPKEFNISTNGSSLIMHVAKILILILKTQKKSQELLKTTLYQLGSLCNSNPALYNSGVVLGTMVKLLTDMHNISGVVKIQIVKIMTEYLREQELKPTEITEEITLGLLTKITPLVLPLMTINNNNEDDESISILRSMIEFVKMLQYVKFLNPQVYLSYCIPLIGSSNIDIRTSMIRFFINLDYDLNNTNSSNSSILEKGLKLSLESFLDKKIENFMNINLNNFNIFFYLIDRKIFNVGKVLKIFMKFIKEDSVLFSRNLRYDFKSSCFCCLNILLAVEYFDKDLIQEFIKLGQLNLDKYEDCLGKYSDHKYDETDLEIVYNGILSLNIYKLFVEFLEKKLENYDTLSFNITDFKWDSISFKGPIENKKFIIDKYFE</sequence>
<gene>
    <name evidence="2" type="ORF">HANVADRAFT_47187</name>
</gene>
<dbReference type="GO" id="GO:0140588">
    <property type="term" value="P:chromatin looping"/>
    <property type="evidence" value="ECO:0007669"/>
    <property type="project" value="InterPro"/>
</dbReference>
<dbReference type="GO" id="GO:0090694">
    <property type="term" value="C:Scc2-Scc4 cohesin loading complex"/>
    <property type="evidence" value="ECO:0007669"/>
    <property type="project" value="TreeGrafter"/>
</dbReference>
<dbReference type="InterPro" id="IPR026003">
    <property type="entry name" value="Cohesin_HEAT"/>
</dbReference>
<dbReference type="GO" id="GO:0061775">
    <property type="term" value="F:cohesin loader activity"/>
    <property type="evidence" value="ECO:0007669"/>
    <property type="project" value="InterPro"/>
</dbReference>
<accession>A0A1B7TID9</accession>
<comment type="caution">
    <text evidence="2">The sequence shown here is derived from an EMBL/GenBank/DDBJ whole genome shotgun (WGS) entry which is preliminary data.</text>
</comment>
<dbReference type="PANTHER" id="PTHR21704:SF18">
    <property type="entry name" value="NIPPED-B-LIKE PROTEIN"/>
    <property type="match status" value="1"/>
</dbReference>
<dbReference type="GO" id="GO:1990414">
    <property type="term" value="P:replication-born double-strand break repair via sister chromatid exchange"/>
    <property type="evidence" value="ECO:0007669"/>
    <property type="project" value="TreeGrafter"/>
</dbReference>
<name>A0A1B7TID9_9ASCO</name>
<feature type="compositionally biased region" description="Acidic residues" evidence="1">
    <location>
        <begin position="650"/>
        <end position="666"/>
    </location>
</feature>
<protein>
    <recommendedName>
        <fullName evidence="4">Sister chromatid cohesion protein</fullName>
    </recommendedName>
</protein>
<evidence type="ECO:0000256" key="1">
    <source>
        <dbReference type="SAM" id="MobiDB-lite"/>
    </source>
</evidence>
<dbReference type="OrthoDB" id="3973167at2759"/>
<evidence type="ECO:0000313" key="3">
    <source>
        <dbReference type="Proteomes" id="UP000092321"/>
    </source>
</evidence>
<dbReference type="GO" id="GO:0034087">
    <property type="term" value="P:establishment of mitotic sister chromatid cohesion"/>
    <property type="evidence" value="ECO:0007669"/>
    <property type="project" value="TreeGrafter"/>
</dbReference>
<dbReference type="EMBL" id="LXPE01000003">
    <property type="protein sequence ID" value="OBA28511.1"/>
    <property type="molecule type" value="Genomic_DNA"/>
</dbReference>
<proteinExistence type="predicted"/>
<organism evidence="2 3">
    <name type="scientific">Hanseniaspora valbyensis NRRL Y-1626</name>
    <dbReference type="NCBI Taxonomy" id="766949"/>
    <lineage>
        <taxon>Eukaryota</taxon>
        <taxon>Fungi</taxon>
        <taxon>Dikarya</taxon>
        <taxon>Ascomycota</taxon>
        <taxon>Saccharomycotina</taxon>
        <taxon>Saccharomycetes</taxon>
        <taxon>Saccharomycodales</taxon>
        <taxon>Saccharomycodaceae</taxon>
        <taxon>Hanseniaspora</taxon>
    </lineage>
</organism>
<keyword evidence="3" id="KW-1185">Reference proteome</keyword>
<feature type="region of interest" description="Disordered" evidence="1">
    <location>
        <begin position="640"/>
        <end position="675"/>
    </location>
</feature>
<evidence type="ECO:0008006" key="4">
    <source>
        <dbReference type="Google" id="ProtNLM"/>
    </source>
</evidence>
<dbReference type="PANTHER" id="PTHR21704">
    <property type="entry name" value="NIPPED-B-LIKE PROTEIN DELANGIN SCC2-RELATED"/>
    <property type="match status" value="1"/>
</dbReference>
<dbReference type="Proteomes" id="UP000092321">
    <property type="component" value="Unassembled WGS sequence"/>
</dbReference>
<dbReference type="Pfam" id="PF12765">
    <property type="entry name" value="Cohesin_HEAT"/>
    <property type="match status" value="1"/>
</dbReference>